<dbReference type="NCBIfam" id="TIGR00536">
    <property type="entry name" value="hemK_fam"/>
    <property type="match status" value="1"/>
</dbReference>
<keyword evidence="9" id="KW-1185">Reference proteome</keyword>
<gene>
    <name evidence="5" type="primary">prmC</name>
    <name evidence="8" type="ORF">ABW18_21215</name>
</gene>
<dbReference type="GO" id="GO:0032259">
    <property type="term" value="P:methylation"/>
    <property type="evidence" value="ECO:0007669"/>
    <property type="project" value="UniProtKB-KW"/>
</dbReference>
<feature type="binding site" evidence="5">
    <location>
        <begin position="192"/>
        <end position="195"/>
    </location>
    <ligand>
        <name>substrate</name>
    </ligand>
</feature>
<dbReference type="Pfam" id="PF17827">
    <property type="entry name" value="PrmC_N"/>
    <property type="match status" value="1"/>
</dbReference>
<protein>
    <recommendedName>
        <fullName evidence="5">Release factor glutamine methyltransferase</fullName>
        <shortName evidence="5">RF MTase</shortName>
        <ecNumber evidence="5">2.1.1.297</ecNumber>
    </recommendedName>
    <alternativeName>
        <fullName evidence="5">N5-glutamine methyltransferase PrmC</fullName>
    </alternativeName>
    <alternativeName>
        <fullName evidence="5">Protein-(glutamine-N5) MTase PrmC</fullName>
    </alternativeName>
    <alternativeName>
        <fullName evidence="5">Protein-glutamine N-methyltransferase PrmC</fullName>
    </alternativeName>
</protein>
<dbReference type="PROSITE" id="PS00092">
    <property type="entry name" value="N6_MTASE"/>
    <property type="match status" value="1"/>
</dbReference>
<proteinExistence type="inferred from homology"/>
<dbReference type="InterPro" id="IPR019874">
    <property type="entry name" value="RF_methyltr_PrmC"/>
</dbReference>
<comment type="similarity">
    <text evidence="5">Belongs to the protein N5-glutamine methyltransferase family. PrmC subfamily.</text>
</comment>
<dbReference type="CDD" id="cd02440">
    <property type="entry name" value="AdoMet_MTases"/>
    <property type="match status" value="1"/>
</dbReference>
<comment type="caution">
    <text evidence="8">The sequence shown here is derived from an EMBL/GenBank/DDBJ whole genome shotgun (WGS) entry which is preliminary data.</text>
</comment>
<dbReference type="InterPro" id="IPR050320">
    <property type="entry name" value="N5-glutamine_MTase"/>
</dbReference>
<dbReference type="InterPro" id="IPR002052">
    <property type="entry name" value="DNA_methylase_N6_adenine_CS"/>
</dbReference>
<comment type="caution">
    <text evidence="5">Lacks conserved residue(s) required for the propagation of feature annotation.</text>
</comment>
<evidence type="ECO:0000313" key="9">
    <source>
        <dbReference type="Proteomes" id="UP000037247"/>
    </source>
</evidence>
<dbReference type="PANTHER" id="PTHR18895">
    <property type="entry name" value="HEMK METHYLTRANSFERASE"/>
    <property type="match status" value="1"/>
</dbReference>
<dbReference type="Proteomes" id="UP000037247">
    <property type="component" value="Unassembled WGS sequence"/>
</dbReference>
<dbReference type="InterPro" id="IPR004556">
    <property type="entry name" value="HemK-like"/>
</dbReference>
<feature type="binding site" evidence="5">
    <location>
        <position position="142"/>
    </location>
    <ligand>
        <name>S-adenosyl-L-methionine</name>
        <dbReference type="ChEBI" id="CHEBI:59789"/>
    </ligand>
</feature>
<comment type="function">
    <text evidence="5">Methylates the class 1 translation termination release factors RF1/PrfA and RF2/PrfB on the glutamine residue of the universally conserved GGQ motif.</text>
</comment>
<dbReference type="EC" id="2.1.1.297" evidence="5"/>
<dbReference type="NCBIfam" id="TIGR03534">
    <property type="entry name" value="RF_mod_PrmC"/>
    <property type="match status" value="1"/>
</dbReference>
<dbReference type="InterPro" id="IPR040758">
    <property type="entry name" value="PrmC_N"/>
</dbReference>
<dbReference type="Gene3D" id="3.40.50.150">
    <property type="entry name" value="Vaccinia Virus protein VP39"/>
    <property type="match status" value="1"/>
</dbReference>
<comment type="catalytic activity">
    <reaction evidence="4 5">
        <text>L-glutaminyl-[peptide chain release factor] + S-adenosyl-L-methionine = N(5)-methyl-L-glutaminyl-[peptide chain release factor] + S-adenosyl-L-homocysteine + H(+)</text>
        <dbReference type="Rhea" id="RHEA:42896"/>
        <dbReference type="Rhea" id="RHEA-COMP:10271"/>
        <dbReference type="Rhea" id="RHEA-COMP:10272"/>
        <dbReference type="ChEBI" id="CHEBI:15378"/>
        <dbReference type="ChEBI" id="CHEBI:30011"/>
        <dbReference type="ChEBI" id="CHEBI:57856"/>
        <dbReference type="ChEBI" id="CHEBI:59789"/>
        <dbReference type="ChEBI" id="CHEBI:61891"/>
        <dbReference type="EC" id="2.1.1.297"/>
    </reaction>
</comment>
<dbReference type="InterPro" id="IPR029063">
    <property type="entry name" value="SAM-dependent_MTases_sf"/>
</dbReference>
<name>A0ABR5I6Z9_9ACTN</name>
<evidence type="ECO:0000256" key="2">
    <source>
        <dbReference type="ARBA" id="ARBA00022679"/>
    </source>
</evidence>
<evidence type="ECO:0000259" key="6">
    <source>
        <dbReference type="Pfam" id="PF05175"/>
    </source>
</evidence>
<dbReference type="EMBL" id="LDTZ01000026">
    <property type="protein sequence ID" value="KNA89383.1"/>
    <property type="molecule type" value="Genomic_DNA"/>
</dbReference>
<sequence length="285" mass="30085">MTSAGSELHSAASLLAEAGIDSARSDAEWLMAHVLDVDRGSLAFVDGPDAGERRRFRELVAQRARRIPLQHIIGRAAFGPIDLAVGPGVFVPRPETELILEWAVENLRGISHPLVADLCSGSGALAIAIAVSVPSARVVAVEKSPSALLWLRRNVENLGVGDRVAVLGADVTDYAQLSDHIPDGSLDLIVANPPYVPTDTDVSPEVEADPAEAVFAGHDGMSVITPLADVAARLLAPSGRIGVEHDDSTSSQVIGAFEATGRFDDVVARRDLAGRPRVVTARRRP</sequence>
<accession>A0ABR5I6Z9</accession>
<evidence type="ECO:0000256" key="1">
    <source>
        <dbReference type="ARBA" id="ARBA00022603"/>
    </source>
</evidence>
<keyword evidence="3 5" id="KW-0949">S-adenosyl-L-methionine</keyword>
<evidence type="ECO:0000256" key="3">
    <source>
        <dbReference type="ARBA" id="ARBA00022691"/>
    </source>
</evidence>
<dbReference type="SUPFAM" id="SSF53335">
    <property type="entry name" value="S-adenosyl-L-methionine-dependent methyltransferases"/>
    <property type="match status" value="1"/>
</dbReference>
<evidence type="ECO:0000313" key="8">
    <source>
        <dbReference type="EMBL" id="KNA89383.1"/>
    </source>
</evidence>
<feature type="domain" description="Methyltransferase small" evidence="6">
    <location>
        <begin position="111"/>
        <end position="196"/>
    </location>
</feature>
<keyword evidence="2 5" id="KW-0808">Transferase</keyword>
<dbReference type="RefSeq" id="WP_049700983.1">
    <property type="nucleotide sequence ID" value="NZ_LDTZ01000026.1"/>
</dbReference>
<evidence type="ECO:0000256" key="5">
    <source>
        <dbReference type="HAMAP-Rule" id="MF_02126"/>
    </source>
</evidence>
<feature type="binding site" evidence="5">
    <location>
        <position position="192"/>
    </location>
    <ligand>
        <name>S-adenosyl-L-methionine</name>
        <dbReference type="ChEBI" id="CHEBI:59789"/>
    </ligand>
</feature>
<feature type="domain" description="Release factor glutamine methyltransferase N-terminal" evidence="7">
    <location>
        <begin position="8"/>
        <end position="74"/>
    </location>
</feature>
<dbReference type="Pfam" id="PF05175">
    <property type="entry name" value="MTS"/>
    <property type="match status" value="1"/>
</dbReference>
<evidence type="ECO:0000256" key="4">
    <source>
        <dbReference type="ARBA" id="ARBA00048391"/>
    </source>
</evidence>
<evidence type="ECO:0000259" key="7">
    <source>
        <dbReference type="Pfam" id="PF17827"/>
    </source>
</evidence>
<reference evidence="8 9" key="1">
    <citation type="submission" date="2015-05" db="EMBL/GenBank/DDBJ databases">
        <title>Draft genome sequence of the bacterium Gordonia jacobaea a new member of the Gordonia genus.</title>
        <authorList>
            <person name="Jimenez-Galisteo G."/>
            <person name="Dominguez A."/>
            <person name="Munoz E."/>
            <person name="Vinas M."/>
        </authorList>
    </citation>
    <scope>NUCLEOTIDE SEQUENCE [LARGE SCALE GENOMIC DNA]</scope>
    <source>
        <strain evidence="9">mv1</strain>
    </source>
</reference>
<dbReference type="HAMAP" id="MF_02126">
    <property type="entry name" value="RF_methyltr_PrmC"/>
    <property type="match status" value="1"/>
</dbReference>
<keyword evidence="1 5" id="KW-0489">Methyltransferase</keyword>
<dbReference type="Gene3D" id="1.10.8.10">
    <property type="entry name" value="DNA helicase RuvA subunit, C-terminal domain"/>
    <property type="match status" value="1"/>
</dbReference>
<organism evidence="8 9">
    <name type="scientific">Gordonia jacobaea</name>
    <dbReference type="NCBI Taxonomy" id="122202"/>
    <lineage>
        <taxon>Bacteria</taxon>
        <taxon>Bacillati</taxon>
        <taxon>Actinomycetota</taxon>
        <taxon>Actinomycetes</taxon>
        <taxon>Mycobacteriales</taxon>
        <taxon>Gordoniaceae</taxon>
        <taxon>Gordonia</taxon>
    </lineage>
</organism>
<dbReference type="GO" id="GO:0008168">
    <property type="term" value="F:methyltransferase activity"/>
    <property type="evidence" value="ECO:0007669"/>
    <property type="project" value="UniProtKB-KW"/>
</dbReference>
<dbReference type="PANTHER" id="PTHR18895:SF74">
    <property type="entry name" value="MTRF1L RELEASE FACTOR GLUTAMINE METHYLTRANSFERASE"/>
    <property type="match status" value="1"/>
</dbReference>
<dbReference type="InterPro" id="IPR007848">
    <property type="entry name" value="Small_mtfrase_dom"/>
</dbReference>